<dbReference type="GO" id="GO:0016787">
    <property type="term" value="F:hydrolase activity"/>
    <property type="evidence" value="ECO:0007669"/>
    <property type="project" value="UniProtKB-KW"/>
</dbReference>
<protein>
    <submittedName>
        <fullName evidence="3">Cysteine hydrolase</fullName>
    </submittedName>
</protein>
<dbReference type="CDD" id="cd00431">
    <property type="entry name" value="cysteine_hydrolases"/>
    <property type="match status" value="1"/>
</dbReference>
<evidence type="ECO:0000313" key="3">
    <source>
        <dbReference type="EMBL" id="TMI93614.1"/>
    </source>
</evidence>
<sequence length="254" mass="27973">MELTSAALHRGLAGDWRERLREWPLPLPRFELELNKTALLIVDMQYGSVDPEHGVGPYLRSHHPAVAEYYYGQVTQRVVPNIQRLLAFFRRAARPVVYLTIGFSRPDRLDGLGLLRQIDDDLAGLTAKGPLVRRGSRANAVVEPIAPLEGELLINKTSMGAFNSTAIDQVFRNLDVTGIVVTGVSTECCVATTARDAGDRGYHVLLIEDACTAVTPYLQESSLVTFAAMFGRVATTEEALKEFARGADIRPVPR</sequence>
<evidence type="ECO:0000259" key="2">
    <source>
        <dbReference type="Pfam" id="PF00857"/>
    </source>
</evidence>
<gene>
    <name evidence="3" type="ORF">E6H00_00980</name>
</gene>
<evidence type="ECO:0000313" key="4">
    <source>
        <dbReference type="Proteomes" id="UP000318509"/>
    </source>
</evidence>
<name>A0A537KD04_9BACT</name>
<keyword evidence="1 3" id="KW-0378">Hydrolase</keyword>
<dbReference type="AlphaFoldDB" id="A0A537KD04"/>
<dbReference type="PANTHER" id="PTHR43540:SF1">
    <property type="entry name" value="ISOCHORISMATASE HYDROLASE"/>
    <property type="match status" value="1"/>
</dbReference>
<accession>A0A537KD04</accession>
<proteinExistence type="predicted"/>
<dbReference type="InterPro" id="IPR036380">
    <property type="entry name" value="Isochorismatase-like_sf"/>
</dbReference>
<feature type="domain" description="Isochorismatase-like" evidence="2">
    <location>
        <begin position="37"/>
        <end position="238"/>
    </location>
</feature>
<dbReference type="PANTHER" id="PTHR43540">
    <property type="entry name" value="PEROXYUREIDOACRYLATE/UREIDOACRYLATE AMIDOHYDROLASE-RELATED"/>
    <property type="match status" value="1"/>
</dbReference>
<reference evidence="3 4" key="1">
    <citation type="journal article" date="2019" name="Nat. Microbiol.">
        <title>Mediterranean grassland soil C-N compound turnover is dependent on rainfall and depth, and is mediated by genomically divergent microorganisms.</title>
        <authorList>
            <person name="Diamond S."/>
            <person name="Andeer P.F."/>
            <person name="Li Z."/>
            <person name="Crits-Christoph A."/>
            <person name="Burstein D."/>
            <person name="Anantharaman K."/>
            <person name="Lane K.R."/>
            <person name="Thomas B.C."/>
            <person name="Pan C."/>
            <person name="Northen T.R."/>
            <person name="Banfield J.F."/>
        </authorList>
    </citation>
    <scope>NUCLEOTIDE SEQUENCE [LARGE SCALE GENOMIC DNA]</scope>
    <source>
        <strain evidence="3">NP_3</strain>
    </source>
</reference>
<dbReference type="Proteomes" id="UP000318509">
    <property type="component" value="Unassembled WGS sequence"/>
</dbReference>
<dbReference type="Gene3D" id="3.40.50.850">
    <property type="entry name" value="Isochorismatase-like"/>
    <property type="match status" value="1"/>
</dbReference>
<dbReference type="SUPFAM" id="SSF52499">
    <property type="entry name" value="Isochorismatase-like hydrolases"/>
    <property type="match status" value="1"/>
</dbReference>
<dbReference type="Pfam" id="PF00857">
    <property type="entry name" value="Isochorismatase"/>
    <property type="match status" value="1"/>
</dbReference>
<comment type="caution">
    <text evidence="3">The sequence shown here is derived from an EMBL/GenBank/DDBJ whole genome shotgun (WGS) entry which is preliminary data.</text>
</comment>
<evidence type="ECO:0000256" key="1">
    <source>
        <dbReference type="ARBA" id="ARBA00022801"/>
    </source>
</evidence>
<dbReference type="InterPro" id="IPR000868">
    <property type="entry name" value="Isochorismatase-like_dom"/>
</dbReference>
<dbReference type="InterPro" id="IPR050272">
    <property type="entry name" value="Isochorismatase-like_hydrls"/>
</dbReference>
<dbReference type="EMBL" id="VBAK01000020">
    <property type="protein sequence ID" value="TMI93614.1"/>
    <property type="molecule type" value="Genomic_DNA"/>
</dbReference>
<organism evidence="3 4">
    <name type="scientific">Candidatus Segetimicrobium genomatis</name>
    <dbReference type="NCBI Taxonomy" id="2569760"/>
    <lineage>
        <taxon>Bacteria</taxon>
        <taxon>Bacillati</taxon>
        <taxon>Candidatus Sysuimicrobiota</taxon>
        <taxon>Candidatus Sysuimicrobiia</taxon>
        <taxon>Candidatus Sysuimicrobiales</taxon>
        <taxon>Candidatus Segetimicrobiaceae</taxon>
        <taxon>Candidatus Segetimicrobium</taxon>
    </lineage>
</organism>